<organism evidence="1 2">
    <name type="scientific">Actinacidiphila paucisporea</name>
    <dbReference type="NCBI Taxonomy" id="310782"/>
    <lineage>
        <taxon>Bacteria</taxon>
        <taxon>Bacillati</taxon>
        <taxon>Actinomycetota</taxon>
        <taxon>Actinomycetes</taxon>
        <taxon>Kitasatosporales</taxon>
        <taxon>Streptomycetaceae</taxon>
        <taxon>Actinacidiphila</taxon>
    </lineage>
</organism>
<reference evidence="1 2" key="1">
    <citation type="submission" date="2016-11" db="EMBL/GenBank/DDBJ databases">
        <authorList>
            <person name="Jaros S."/>
            <person name="Januszkiewicz K."/>
            <person name="Wedrychowicz H."/>
        </authorList>
    </citation>
    <scope>NUCLEOTIDE SEQUENCE [LARGE SCALE GENOMIC DNA]</scope>
    <source>
        <strain evidence="1 2">CGMCC 4.2025</strain>
    </source>
</reference>
<name>A0A1M7CAA9_9ACTN</name>
<proteinExistence type="predicted"/>
<dbReference type="AlphaFoldDB" id="A0A1M7CAA9"/>
<evidence type="ECO:0000313" key="1">
    <source>
        <dbReference type="EMBL" id="SHL63819.1"/>
    </source>
</evidence>
<gene>
    <name evidence="1" type="ORF">SAMN05216499_105176</name>
</gene>
<protein>
    <submittedName>
        <fullName evidence="1">Uncharacterized protein</fullName>
    </submittedName>
</protein>
<accession>A0A1M7CAA9</accession>
<sequence>MQGLDAELTRELSPSHQLRGATFSATARCEGCDDVLFRVDDRPFPWAVVHLTWSGHDERVPWPVTTPLASLADLVEGSDPRMQGVLRA</sequence>
<dbReference type="STRING" id="310782.SAMN05216499_105176"/>
<evidence type="ECO:0000313" key="2">
    <source>
        <dbReference type="Proteomes" id="UP000184111"/>
    </source>
</evidence>
<keyword evidence="2" id="KW-1185">Reference proteome</keyword>
<dbReference type="EMBL" id="FRBI01000005">
    <property type="protein sequence ID" value="SHL63819.1"/>
    <property type="molecule type" value="Genomic_DNA"/>
</dbReference>
<dbReference type="Proteomes" id="UP000184111">
    <property type="component" value="Unassembled WGS sequence"/>
</dbReference>